<sequence>MCRLNRCCCYSLRQGCLIFGLDIILLEIIILVYEYFYGLFSVMTIWMIIHVVLAVVCIILALVFILTILKDRRNLALILAVIIVVLVIVETLMCLNGWIALYGLIPSVLCVLLEAGVLCFALLVVYSYAREDTSD</sequence>
<accession>A0A6J2UE06</accession>
<organism evidence="2 3">
    <name type="scientific">Drosophila lebanonensis</name>
    <name type="common">Fruit fly</name>
    <name type="synonym">Scaptodrosophila lebanonensis</name>
    <dbReference type="NCBI Taxonomy" id="7225"/>
    <lineage>
        <taxon>Eukaryota</taxon>
        <taxon>Metazoa</taxon>
        <taxon>Ecdysozoa</taxon>
        <taxon>Arthropoda</taxon>
        <taxon>Hexapoda</taxon>
        <taxon>Insecta</taxon>
        <taxon>Pterygota</taxon>
        <taxon>Neoptera</taxon>
        <taxon>Endopterygota</taxon>
        <taxon>Diptera</taxon>
        <taxon>Brachycera</taxon>
        <taxon>Muscomorpha</taxon>
        <taxon>Ephydroidea</taxon>
        <taxon>Drosophilidae</taxon>
        <taxon>Scaptodrosophila</taxon>
    </lineage>
</organism>
<evidence type="ECO:0000313" key="2">
    <source>
        <dbReference type="Proteomes" id="UP000504634"/>
    </source>
</evidence>
<feature type="transmembrane region" description="Helical" evidence="1">
    <location>
        <begin position="105"/>
        <end position="129"/>
    </location>
</feature>
<keyword evidence="2" id="KW-1185">Reference proteome</keyword>
<keyword evidence="1" id="KW-1133">Transmembrane helix</keyword>
<dbReference type="GeneID" id="115632576"/>
<feature type="transmembrane region" description="Helical" evidence="1">
    <location>
        <begin position="76"/>
        <end position="99"/>
    </location>
</feature>
<evidence type="ECO:0000256" key="1">
    <source>
        <dbReference type="SAM" id="Phobius"/>
    </source>
</evidence>
<name>A0A6J2UE06_DROLE</name>
<keyword evidence="1" id="KW-0472">Membrane</keyword>
<keyword evidence="1" id="KW-0812">Transmembrane</keyword>
<reference evidence="3" key="1">
    <citation type="submission" date="2025-08" db="UniProtKB">
        <authorList>
            <consortium name="RefSeq"/>
        </authorList>
    </citation>
    <scope>IDENTIFICATION</scope>
    <source>
        <strain evidence="3">11010-0011.00</strain>
        <tissue evidence="3">Whole body</tissue>
    </source>
</reference>
<evidence type="ECO:0000313" key="3">
    <source>
        <dbReference type="RefSeq" id="XP_030385658.1"/>
    </source>
</evidence>
<dbReference type="RefSeq" id="XP_030385658.1">
    <property type="nucleotide sequence ID" value="XM_030529798.1"/>
</dbReference>
<dbReference type="AlphaFoldDB" id="A0A6J2UE06"/>
<gene>
    <name evidence="3" type="primary">LOC115632576</name>
</gene>
<proteinExistence type="predicted"/>
<feature type="transmembrane region" description="Helical" evidence="1">
    <location>
        <begin position="12"/>
        <end position="33"/>
    </location>
</feature>
<protein>
    <submittedName>
        <fullName evidence="3">Uncharacterized protein LOC115632576</fullName>
    </submittedName>
</protein>
<feature type="transmembrane region" description="Helical" evidence="1">
    <location>
        <begin position="45"/>
        <end position="69"/>
    </location>
</feature>
<dbReference type="Proteomes" id="UP000504634">
    <property type="component" value="Unplaced"/>
</dbReference>